<dbReference type="GO" id="GO:0030422">
    <property type="term" value="P:siRNA processing"/>
    <property type="evidence" value="ECO:0007669"/>
    <property type="project" value="InterPro"/>
</dbReference>
<dbReference type="SMART" id="SM00535">
    <property type="entry name" value="RIBOc"/>
    <property type="match status" value="1"/>
</dbReference>
<gene>
    <name evidence="3" type="ORF">V5799_028912</name>
</gene>
<dbReference type="InterPro" id="IPR044441">
    <property type="entry name" value="DICER_DSRM"/>
</dbReference>
<reference evidence="3 4" key="1">
    <citation type="journal article" date="2023" name="Arcadia Sci">
        <title>De novo assembly of a long-read Amblyomma americanum tick genome.</title>
        <authorList>
            <person name="Chou S."/>
            <person name="Poskanzer K.E."/>
            <person name="Rollins M."/>
            <person name="Thuy-Boun P.S."/>
        </authorList>
    </citation>
    <scope>NUCLEOTIDE SEQUENCE [LARGE SCALE GENOMIC DNA]</scope>
    <source>
        <strain evidence="3">F_SG_1</strain>
        <tissue evidence="3">Salivary glands</tissue>
    </source>
</reference>
<dbReference type="GO" id="GO:0004525">
    <property type="term" value="F:ribonuclease III activity"/>
    <property type="evidence" value="ECO:0007669"/>
    <property type="project" value="InterPro"/>
</dbReference>
<evidence type="ECO:0000313" key="3">
    <source>
        <dbReference type="EMBL" id="KAK8759822.1"/>
    </source>
</evidence>
<dbReference type="Pfam" id="PF00636">
    <property type="entry name" value="Ribonuclease_3"/>
    <property type="match status" value="1"/>
</dbReference>
<dbReference type="GO" id="GO:0003723">
    <property type="term" value="F:RNA binding"/>
    <property type="evidence" value="ECO:0007669"/>
    <property type="project" value="InterPro"/>
</dbReference>
<dbReference type="Pfam" id="PF20932">
    <property type="entry name" value="Dicer_dsRBD"/>
    <property type="match status" value="1"/>
</dbReference>
<dbReference type="GO" id="GO:0031054">
    <property type="term" value="P:pre-miRNA processing"/>
    <property type="evidence" value="ECO:0007669"/>
    <property type="project" value="InterPro"/>
</dbReference>
<dbReference type="Gene3D" id="3.30.160.20">
    <property type="match status" value="1"/>
</dbReference>
<proteinExistence type="predicted"/>
<dbReference type="CDD" id="cd00593">
    <property type="entry name" value="RIBOc"/>
    <property type="match status" value="1"/>
</dbReference>
<dbReference type="PANTHER" id="PTHR14950">
    <property type="entry name" value="DICER-RELATED"/>
    <property type="match status" value="1"/>
</dbReference>
<dbReference type="SUPFAM" id="SSF69065">
    <property type="entry name" value="RNase III domain-like"/>
    <property type="match status" value="1"/>
</dbReference>
<evidence type="ECO:0000256" key="1">
    <source>
        <dbReference type="ARBA" id="ARBA00022801"/>
    </source>
</evidence>
<dbReference type="GO" id="GO:0005634">
    <property type="term" value="C:nucleus"/>
    <property type="evidence" value="ECO:0007669"/>
    <property type="project" value="TreeGrafter"/>
</dbReference>
<organism evidence="3 4">
    <name type="scientific">Amblyomma americanum</name>
    <name type="common">Lone star tick</name>
    <dbReference type="NCBI Taxonomy" id="6943"/>
    <lineage>
        <taxon>Eukaryota</taxon>
        <taxon>Metazoa</taxon>
        <taxon>Ecdysozoa</taxon>
        <taxon>Arthropoda</taxon>
        <taxon>Chelicerata</taxon>
        <taxon>Arachnida</taxon>
        <taxon>Acari</taxon>
        <taxon>Parasitiformes</taxon>
        <taxon>Ixodida</taxon>
        <taxon>Ixodoidea</taxon>
        <taxon>Ixodidae</taxon>
        <taxon>Amblyomminae</taxon>
        <taxon>Amblyomma</taxon>
    </lineage>
</organism>
<dbReference type="GO" id="GO:0006309">
    <property type="term" value="P:apoptotic DNA fragmentation"/>
    <property type="evidence" value="ECO:0007669"/>
    <property type="project" value="TreeGrafter"/>
</dbReference>
<dbReference type="Proteomes" id="UP001321473">
    <property type="component" value="Unassembled WGS sequence"/>
</dbReference>
<feature type="domain" description="RNase III" evidence="2">
    <location>
        <begin position="11"/>
        <end position="201"/>
    </location>
</feature>
<dbReference type="AlphaFoldDB" id="A0AAQ4DBI2"/>
<dbReference type="GO" id="GO:0070578">
    <property type="term" value="C:RISC-loading complex"/>
    <property type="evidence" value="ECO:0007669"/>
    <property type="project" value="TreeGrafter"/>
</dbReference>
<dbReference type="GO" id="GO:0005737">
    <property type="term" value="C:cytoplasm"/>
    <property type="evidence" value="ECO:0007669"/>
    <property type="project" value="TreeGrafter"/>
</dbReference>
<dbReference type="Gene3D" id="1.10.1520.10">
    <property type="entry name" value="Ribonuclease III domain"/>
    <property type="match status" value="1"/>
</dbReference>
<dbReference type="PROSITE" id="PS00517">
    <property type="entry name" value="RNASE_3_1"/>
    <property type="match status" value="1"/>
</dbReference>
<dbReference type="PROSITE" id="PS50142">
    <property type="entry name" value="RNASE_3_2"/>
    <property type="match status" value="1"/>
</dbReference>
<comment type="caution">
    <text evidence="3">The sequence shown here is derived from an EMBL/GenBank/DDBJ whole genome shotgun (WGS) entry which is preliminary data.</text>
</comment>
<name>A0AAQ4DBI2_AMBAM</name>
<protein>
    <recommendedName>
        <fullName evidence="2">RNase III domain-containing protein</fullName>
    </recommendedName>
</protein>
<accession>A0AAQ4DBI2</accession>
<dbReference type="InterPro" id="IPR036389">
    <property type="entry name" value="RNase_III_sf"/>
</dbReference>
<dbReference type="CDD" id="cd00048">
    <property type="entry name" value="DSRM_SF"/>
    <property type="match status" value="1"/>
</dbReference>
<dbReference type="EMBL" id="JARKHS020032553">
    <property type="protein sequence ID" value="KAK8759822.1"/>
    <property type="molecule type" value="Genomic_DNA"/>
</dbReference>
<dbReference type="PANTHER" id="PTHR14950:SF37">
    <property type="entry name" value="ENDORIBONUCLEASE DICER"/>
    <property type="match status" value="1"/>
</dbReference>
<dbReference type="GO" id="GO:0004530">
    <property type="term" value="F:deoxyribonuclease I activity"/>
    <property type="evidence" value="ECO:0007669"/>
    <property type="project" value="TreeGrafter"/>
</dbReference>
<sequence length="294" mass="33575">MSERSPWHAAMCLAEQTLGYTFKDKAFLLQACTHASYYRNRLTDCYQRLEFLGDAVIDYLVTRYLYEGPHKFNPGQLTDLRSSLVNNTFFAALVVRHGLHHCLLHCNPGLFNAVSRFVQHQARLSEDESSESSEGEEDTTLEILDLNAHKNEVKDNPAYWKVLQRFYYHEEECLEPEEVEVPKALGDLFESLIGAVFLDCGMSLDTVWGILYRLFGREIESFSKCVPLPPIRTLLERFPDARFSPAEVLKNEKVKVVLTLKDQTFTCVAKSKKLAKTALSKKCLRMMKLSCGSA</sequence>
<keyword evidence="1" id="KW-0378">Hydrolase</keyword>
<evidence type="ECO:0000313" key="4">
    <source>
        <dbReference type="Proteomes" id="UP001321473"/>
    </source>
</evidence>
<evidence type="ECO:0000259" key="2">
    <source>
        <dbReference type="PROSITE" id="PS50142"/>
    </source>
</evidence>
<dbReference type="InterPro" id="IPR000999">
    <property type="entry name" value="RNase_III_dom"/>
</dbReference>
<keyword evidence="4" id="KW-1185">Reference proteome</keyword>